<keyword evidence="5" id="KW-1185">Reference proteome</keyword>
<proteinExistence type="predicted"/>
<keyword evidence="2 4" id="KW-0378">Hydrolase</keyword>
<evidence type="ECO:0000256" key="2">
    <source>
        <dbReference type="ARBA" id="ARBA00022801"/>
    </source>
</evidence>
<keyword evidence="3" id="KW-0460">Magnesium</keyword>
<dbReference type="Pfam" id="PF08282">
    <property type="entry name" value="Hydrolase_3"/>
    <property type="match status" value="1"/>
</dbReference>
<evidence type="ECO:0000256" key="1">
    <source>
        <dbReference type="ARBA" id="ARBA00022723"/>
    </source>
</evidence>
<dbReference type="NCBIfam" id="TIGR01486">
    <property type="entry name" value="HAD-SF-IIB-MPGP"/>
    <property type="match status" value="1"/>
</dbReference>
<dbReference type="NCBIfam" id="TIGR01484">
    <property type="entry name" value="HAD-SF-IIB"/>
    <property type="match status" value="1"/>
</dbReference>
<name>A0ABY7W0V0_9BACT</name>
<dbReference type="GO" id="GO:0016787">
    <property type="term" value="F:hydrolase activity"/>
    <property type="evidence" value="ECO:0007669"/>
    <property type="project" value="UniProtKB-KW"/>
</dbReference>
<dbReference type="InterPro" id="IPR006381">
    <property type="entry name" value="HAD-SF-IIB-MPGP"/>
</dbReference>
<organism evidence="4 5">
    <name type="scientific">Lentisphaera profundi</name>
    <dbReference type="NCBI Taxonomy" id="1658616"/>
    <lineage>
        <taxon>Bacteria</taxon>
        <taxon>Pseudomonadati</taxon>
        <taxon>Lentisphaerota</taxon>
        <taxon>Lentisphaeria</taxon>
        <taxon>Lentisphaerales</taxon>
        <taxon>Lentisphaeraceae</taxon>
        <taxon>Lentisphaera</taxon>
    </lineage>
</organism>
<dbReference type="EMBL" id="CP117812">
    <property type="protein sequence ID" value="WDE99179.1"/>
    <property type="molecule type" value="Genomic_DNA"/>
</dbReference>
<dbReference type="RefSeq" id="WP_274154039.1">
    <property type="nucleotide sequence ID" value="NZ_CP117812.1"/>
</dbReference>
<protein>
    <submittedName>
        <fullName evidence="4">HAD-IIB family hydrolase</fullName>
    </submittedName>
</protein>
<dbReference type="SUPFAM" id="SSF56784">
    <property type="entry name" value="HAD-like"/>
    <property type="match status" value="1"/>
</dbReference>
<dbReference type="InterPro" id="IPR027417">
    <property type="entry name" value="P-loop_NTPase"/>
</dbReference>
<dbReference type="Gene3D" id="3.40.50.300">
    <property type="entry name" value="P-loop containing nucleotide triphosphate hydrolases"/>
    <property type="match status" value="1"/>
</dbReference>
<dbReference type="Proteomes" id="UP001214250">
    <property type="component" value="Chromosome 2"/>
</dbReference>
<evidence type="ECO:0000313" key="4">
    <source>
        <dbReference type="EMBL" id="WDE99179.1"/>
    </source>
</evidence>
<evidence type="ECO:0000313" key="5">
    <source>
        <dbReference type="Proteomes" id="UP001214250"/>
    </source>
</evidence>
<dbReference type="SFLD" id="SFLDG01142">
    <property type="entry name" value="C2.B.2:_Mannosyl-3-phosphoglyc"/>
    <property type="match status" value="1"/>
</dbReference>
<dbReference type="InterPro" id="IPR006379">
    <property type="entry name" value="HAD-SF_hydro_IIB"/>
</dbReference>
<sequence length="594" mass="67477">MIDLSKLDLQREKSALHLDLIKKFIQENELPSSFLSTAWQYYLPLSLNLLQWSQEKRTQDGKSFILGINGAQGTGKSTLAQLLKSLLCEFGLNVVTLSIDDFYLTKNERNQLASSTHPLLKTRGVPGTHDLPLANQILDSLAALPSDEKISSLKIPRFNKAIDDRFHNGDALPNQFVDIIILEGWCIGAKPQPLELLETPENELENSEDLPGDWRHYINQKLADEYQVLFSKLDYLAMLKAPNFEVIHLWRSQQEEQLLKQQSDTLAKSQIMNSTELKRFIMHYERLTRWMLKEMPQQSDITFHLNDNHSIVKQDTNNANWTHYIKSCQLMLVTDLDASLLDEQYSWTAANQSLAQLRALSFPVIFNSSKTLAEMIPLSEKIQQQFQSPPTAIVAENGGLIAYPNDAQYNISVSSVDIKAILKVAHELRRKNNYLFTGFSDMTPEEVSSATGLELKAASLAKQRNATEPLLWYDSQEKLIEFKKSLEDAGIRIVLGGQFIHLMGQADKADALQQLRAYYIKKHPSHHWLVVALGDSPNDQIMLNKADLGIQIPNKKRPPFNLSTTHSIQCTEYGPAGWQQGIREILQSFYGIQF</sequence>
<dbReference type="InterPro" id="IPR036412">
    <property type="entry name" value="HAD-like_sf"/>
</dbReference>
<evidence type="ECO:0000256" key="3">
    <source>
        <dbReference type="ARBA" id="ARBA00022842"/>
    </source>
</evidence>
<gene>
    <name evidence="4" type="ORF">PQO03_15195</name>
</gene>
<dbReference type="Gene3D" id="3.30.980.20">
    <property type="entry name" value="Putative mannosyl-3-phosphoglycerate phosphatase, domain 2"/>
    <property type="match status" value="1"/>
</dbReference>
<reference evidence="4 5" key="1">
    <citation type="submission" date="2023-02" db="EMBL/GenBank/DDBJ databases">
        <title>Genome sequence of Lentisphaera profundi SAORIC-696.</title>
        <authorList>
            <person name="Kim e."/>
            <person name="Cho J.-C."/>
            <person name="Choi A."/>
            <person name="Kang I."/>
        </authorList>
    </citation>
    <scope>NUCLEOTIDE SEQUENCE [LARGE SCALE GENOMIC DNA]</scope>
    <source>
        <strain evidence="4 5">SAORIC-696</strain>
    </source>
</reference>
<dbReference type="SUPFAM" id="SSF52540">
    <property type="entry name" value="P-loop containing nucleoside triphosphate hydrolases"/>
    <property type="match status" value="1"/>
</dbReference>
<dbReference type="SFLD" id="SFLDS00003">
    <property type="entry name" value="Haloacid_Dehalogenase"/>
    <property type="match status" value="1"/>
</dbReference>
<dbReference type="Gene3D" id="3.40.50.1000">
    <property type="entry name" value="HAD superfamily/HAD-like"/>
    <property type="match status" value="1"/>
</dbReference>
<keyword evidence="1" id="KW-0479">Metal-binding</keyword>
<dbReference type="SFLD" id="SFLDG01140">
    <property type="entry name" value="C2.B:_Phosphomannomutase_and_P"/>
    <property type="match status" value="1"/>
</dbReference>
<accession>A0ABY7W0V0</accession>
<dbReference type="InterPro" id="IPR023214">
    <property type="entry name" value="HAD_sf"/>
</dbReference>